<keyword evidence="2 4" id="KW-0853">WD repeat</keyword>
<dbReference type="GO" id="GO:0043495">
    <property type="term" value="F:protein-membrane adaptor activity"/>
    <property type="evidence" value="ECO:0007669"/>
    <property type="project" value="TreeGrafter"/>
</dbReference>
<accession>A0A8X6NAR7</accession>
<feature type="domain" description="Autophagy-related protein 16" evidence="6">
    <location>
        <begin position="14"/>
        <end position="205"/>
    </location>
</feature>
<evidence type="ECO:0000256" key="2">
    <source>
        <dbReference type="ARBA" id="ARBA00022574"/>
    </source>
</evidence>
<evidence type="ECO:0000313" key="8">
    <source>
        <dbReference type="Proteomes" id="UP000887013"/>
    </source>
</evidence>
<dbReference type="OrthoDB" id="6262491at2759"/>
<dbReference type="GO" id="GO:0000421">
    <property type="term" value="C:autophagosome membrane"/>
    <property type="evidence" value="ECO:0007669"/>
    <property type="project" value="TreeGrafter"/>
</dbReference>
<proteinExistence type="inferred from homology"/>
<dbReference type="GO" id="GO:0000045">
    <property type="term" value="P:autophagosome assembly"/>
    <property type="evidence" value="ECO:0007669"/>
    <property type="project" value="InterPro"/>
</dbReference>
<dbReference type="InterPro" id="IPR020472">
    <property type="entry name" value="WD40_PAC1"/>
</dbReference>
<dbReference type="EMBL" id="BMAW01102198">
    <property type="protein sequence ID" value="GFT03161.1"/>
    <property type="molecule type" value="Genomic_DNA"/>
</dbReference>
<dbReference type="PANTHER" id="PTHR19878">
    <property type="entry name" value="AUTOPHAGY PROTEIN 16-LIKE"/>
    <property type="match status" value="1"/>
</dbReference>
<evidence type="ECO:0000256" key="1">
    <source>
        <dbReference type="ARBA" id="ARBA00009271"/>
    </source>
</evidence>
<reference evidence="7" key="1">
    <citation type="submission" date="2020-08" db="EMBL/GenBank/DDBJ databases">
        <title>Multicomponent nature underlies the extraordinary mechanical properties of spider dragline silk.</title>
        <authorList>
            <person name="Kono N."/>
            <person name="Nakamura H."/>
            <person name="Mori M."/>
            <person name="Yoshida Y."/>
            <person name="Ohtoshi R."/>
            <person name="Malay A.D."/>
            <person name="Moran D.A.P."/>
            <person name="Tomita M."/>
            <person name="Numata K."/>
            <person name="Arakawa K."/>
        </authorList>
    </citation>
    <scope>NUCLEOTIDE SEQUENCE</scope>
</reference>
<dbReference type="InterPro" id="IPR013923">
    <property type="entry name" value="Autophagy-rel_prot_16_dom"/>
</dbReference>
<dbReference type="PRINTS" id="PR00320">
    <property type="entry name" value="GPROTEINBRPT"/>
</dbReference>
<dbReference type="InterPro" id="IPR019775">
    <property type="entry name" value="WD40_repeat_CS"/>
</dbReference>
<dbReference type="InterPro" id="IPR001680">
    <property type="entry name" value="WD40_rpt"/>
</dbReference>
<dbReference type="InterPro" id="IPR045160">
    <property type="entry name" value="ATG16"/>
</dbReference>
<keyword evidence="3" id="KW-0677">Repeat</keyword>
<feature type="repeat" description="WD" evidence="4">
    <location>
        <begin position="256"/>
        <end position="297"/>
    </location>
</feature>
<organism evidence="7 8">
    <name type="scientific">Nephila pilipes</name>
    <name type="common">Giant wood spider</name>
    <name type="synonym">Nephila maculata</name>
    <dbReference type="NCBI Taxonomy" id="299642"/>
    <lineage>
        <taxon>Eukaryota</taxon>
        <taxon>Metazoa</taxon>
        <taxon>Ecdysozoa</taxon>
        <taxon>Arthropoda</taxon>
        <taxon>Chelicerata</taxon>
        <taxon>Arachnida</taxon>
        <taxon>Araneae</taxon>
        <taxon>Araneomorphae</taxon>
        <taxon>Entelegynae</taxon>
        <taxon>Araneoidea</taxon>
        <taxon>Nephilidae</taxon>
        <taxon>Nephila</taxon>
    </lineage>
</organism>
<dbReference type="Proteomes" id="UP000887013">
    <property type="component" value="Unassembled WGS sequence"/>
</dbReference>
<name>A0A8X6NAR7_NEPPI</name>
<feature type="coiled-coil region" evidence="5">
    <location>
        <begin position="12"/>
        <end position="70"/>
    </location>
</feature>
<dbReference type="InterPro" id="IPR015943">
    <property type="entry name" value="WD40/YVTN_repeat-like_dom_sf"/>
</dbReference>
<keyword evidence="8" id="KW-1185">Reference proteome</keyword>
<evidence type="ECO:0000256" key="4">
    <source>
        <dbReference type="PROSITE-ProRule" id="PRU00221"/>
    </source>
</evidence>
<comment type="caution">
    <text evidence="7">The sequence shown here is derived from an EMBL/GenBank/DDBJ whole genome shotgun (WGS) entry which is preliminary data.</text>
</comment>
<protein>
    <submittedName>
        <fullName evidence="7">Autophagy-related protein 16-1</fullName>
    </submittedName>
</protein>
<evidence type="ECO:0000313" key="7">
    <source>
        <dbReference type="EMBL" id="GFT03161.1"/>
    </source>
</evidence>
<dbReference type="CDD" id="cd00200">
    <property type="entry name" value="WD40"/>
    <property type="match status" value="1"/>
</dbReference>
<dbReference type="GO" id="GO:0034274">
    <property type="term" value="C:Atg12-Atg5-Atg16 complex"/>
    <property type="evidence" value="ECO:0007669"/>
    <property type="project" value="TreeGrafter"/>
</dbReference>
<dbReference type="Gene3D" id="2.130.10.10">
    <property type="entry name" value="YVTN repeat-like/Quinoprotein amine dehydrogenase"/>
    <property type="match status" value="2"/>
</dbReference>
<dbReference type="Pfam" id="PF00400">
    <property type="entry name" value="WD40"/>
    <property type="match status" value="5"/>
</dbReference>
<comment type="similarity">
    <text evidence="1">Belongs to the WD repeat ATG16 family.</text>
</comment>
<dbReference type="InterPro" id="IPR036322">
    <property type="entry name" value="WD40_repeat_dom_sf"/>
</dbReference>
<feature type="repeat" description="WD" evidence="4">
    <location>
        <begin position="483"/>
        <end position="512"/>
    </location>
</feature>
<dbReference type="GO" id="GO:0034045">
    <property type="term" value="C:phagophore assembly site membrane"/>
    <property type="evidence" value="ECO:0007669"/>
    <property type="project" value="TreeGrafter"/>
</dbReference>
<dbReference type="SMART" id="SM00320">
    <property type="entry name" value="WD40"/>
    <property type="match status" value="7"/>
</dbReference>
<feature type="coiled-coil region" evidence="5">
    <location>
        <begin position="109"/>
        <end position="199"/>
    </location>
</feature>
<dbReference type="AlphaFoldDB" id="A0A8X6NAR7"/>
<evidence type="ECO:0000256" key="3">
    <source>
        <dbReference type="ARBA" id="ARBA00022737"/>
    </source>
</evidence>
<dbReference type="PROSITE" id="PS50294">
    <property type="entry name" value="WD_REPEATS_REGION"/>
    <property type="match status" value="2"/>
</dbReference>
<keyword evidence="5" id="KW-0175">Coiled coil</keyword>
<evidence type="ECO:0000256" key="5">
    <source>
        <dbReference type="SAM" id="Coils"/>
    </source>
</evidence>
<gene>
    <name evidence="7" type="primary">ATG16L1</name>
    <name evidence="7" type="ORF">NPIL_305491</name>
</gene>
<evidence type="ECO:0000259" key="6">
    <source>
        <dbReference type="Pfam" id="PF08614"/>
    </source>
</evidence>
<sequence length="547" mass="62499">MENHERYSGYKLEVLKKLYQRNENERKRYEDIVHLTNNLYESIDLHQKENRRLIVINANLENEVIDLQNNTELGSSKSGEKIAVEKRHSVLQDELAELHKQKGEYAQQVITLRAALDEKEREIAAKNSEIQELKEALDASEELLKEVQLKLIETENQRQFIKDEYAALQITFSSMEEKKQKLEKENQDLITRLIKLKAEDADRMNAETELFQRKKQAKLQKELEEAAKEPVAIDTNRLKNTFCLDAIVPRKVQHKFDAHEGEVNAVAWTHSDFKFATAGGDRKVKLWDFVSGQTIMKGVANESNSSVHSVDFDAEEQLLLAASCDFASRIWSISDMKIKHTLTGHSNKVMSAKFLGETGRVVSGSHDRTLKIWDLRRRACIRSIFAGSSVNDVVTSDRNATNIVSGHFDKKIRFWDMRSDCSTNEILLQGRITSLDLSLDGYSLLSCVRDDSLKLIDFRMNNVVRTFSADGFLIGCDWTRARFSPDGQFCVCGSQDGGVYIWVVSTGALKKVLREHSSNVIACAWSWCGNYLLSCDKNRKAILWSEF</sequence>
<feature type="repeat" description="WD" evidence="4">
    <location>
        <begin position="342"/>
        <end position="383"/>
    </location>
</feature>
<dbReference type="Pfam" id="PF08614">
    <property type="entry name" value="ATG16"/>
    <property type="match status" value="1"/>
</dbReference>
<feature type="repeat" description="WD" evidence="4">
    <location>
        <begin position="300"/>
        <end position="341"/>
    </location>
</feature>
<dbReference type="PROSITE" id="PS00678">
    <property type="entry name" value="WD_REPEATS_1"/>
    <property type="match status" value="1"/>
</dbReference>
<dbReference type="SUPFAM" id="SSF50978">
    <property type="entry name" value="WD40 repeat-like"/>
    <property type="match status" value="1"/>
</dbReference>
<dbReference type="PANTHER" id="PTHR19878:SF8">
    <property type="entry name" value="AUTOPHAGY-RELATED 16, ISOFORM F"/>
    <property type="match status" value="1"/>
</dbReference>
<dbReference type="PROSITE" id="PS50082">
    <property type="entry name" value="WD_REPEATS_2"/>
    <property type="match status" value="4"/>
</dbReference>